<keyword evidence="7 9" id="KW-0378">Hydrolase</keyword>
<keyword evidence="5 9" id="KW-0540">Nuclease</keyword>
<dbReference type="Proteomes" id="UP000753908">
    <property type="component" value="Unassembled WGS sequence"/>
</dbReference>
<comment type="subunit">
    <text evidence="9">Homodimer.</text>
</comment>
<keyword evidence="3 9" id="KW-0698">rRNA processing</keyword>
<accession>A0A951PFW1</accession>
<gene>
    <name evidence="9 12" type="primary">rnc</name>
    <name evidence="12" type="ORF">KME25_00070</name>
</gene>
<sequence>MKLIKDQRNDLKNIVSLYWDCQNVKITPERAEFLLDFANEQGHLVRQKAYSNWQRENRTYAKLLSSIGFQRINVSSTAKNSVDNKLIVDCIEEVYSIEAADTFIIASGDGDFTSLGHVLKNRGKKVIIFAQQGGVSQSLLDIADESHIIERLDEVPKLPPFRNPSYLEQALNHSSYINENPSAGEDNERLEFLGDAVLNFLSGAFLYNFSPELKMNEAQLTRLRSMLVDEKQLAKFAKELNLGRRIRLGNGAIKEGGRKNVSLLSDIFEAVVGAYFLDSGIEAVRTLVEPLFNSVVKDIVTPQSDISSDILDPKSRFQQLVLANLDPTPPKYITDRSGGTDNAPEFTSKVFVGEKEWGEGKGRSKKDAEKAAAEAALVNAKKRGLV</sequence>
<dbReference type="CDD" id="cd11297">
    <property type="entry name" value="PIN_LabA-like_N_1"/>
    <property type="match status" value="1"/>
</dbReference>
<dbReference type="GO" id="GO:0046872">
    <property type="term" value="F:metal ion binding"/>
    <property type="evidence" value="ECO:0007669"/>
    <property type="project" value="UniProtKB-KW"/>
</dbReference>
<dbReference type="CDD" id="cd00593">
    <property type="entry name" value="RIBOc"/>
    <property type="match status" value="1"/>
</dbReference>
<feature type="binding site" evidence="9">
    <location>
        <position position="191"/>
    </location>
    <ligand>
        <name>Mg(2+)</name>
        <dbReference type="ChEBI" id="CHEBI:18420"/>
    </ligand>
</feature>
<dbReference type="NCBIfam" id="TIGR02191">
    <property type="entry name" value="RNaseIII"/>
    <property type="match status" value="1"/>
</dbReference>
<reference evidence="12" key="2">
    <citation type="journal article" date="2022" name="Microbiol. Resour. Announc.">
        <title>Metagenome Sequencing to Explore Phylogenomics of Terrestrial Cyanobacteria.</title>
        <authorList>
            <person name="Ward R.D."/>
            <person name="Stajich J.E."/>
            <person name="Johansen J.R."/>
            <person name="Huntemann M."/>
            <person name="Clum A."/>
            <person name="Foster B."/>
            <person name="Foster B."/>
            <person name="Roux S."/>
            <person name="Palaniappan K."/>
            <person name="Varghese N."/>
            <person name="Mukherjee S."/>
            <person name="Reddy T.B.K."/>
            <person name="Daum C."/>
            <person name="Copeland A."/>
            <person name="Chen I.A."/>
            <person name="Ivanova N.N."/>
            <person name="Kyrpides N.C."/>
            <person name="Shapiro N."/>
            <person name="Eloe-Fadrosh E.A."/>
            <person name="Pietrasiak N."/>
        </authorList>
    </citation>
    <scope>NUCLEOTIDE SEQUENCE</scope>
    <source>
        <strain evidence="12">CPER-KK1</strain>
    </source>
</reference>
<reference evidence="12" key="1">
    <citation type="submission" date="2021-05" db="EMBL/GenBank/DDBJ databases">
        <authorList>
            <person name="Pietrasiak N."/>
            <person name="Ward R."/>
            <person name="Stajich J.E."/>
            <person name="Kurbessoian T."/>
        </authorList>
    </citation>
    <scope>NUCLEOTIDE SEQUENCE</scope>
    <source>
        <strain evidence="12">CPER-KK1</strain>
    </source>
</reference>
<dbReference type="Gene3D" id="3.40.50.1010">
    <property type="entry name" value="5'-nuclease"/>
    <property type="match status" value="1"/>
</dbReference>
<feature type="active site" evidence="9">
    <location>
        <position position="195"/>
    </location>
</feature>
<dbReference type="Pfam" id="PF01936">
    <property type="entry name" value="NYN"/>
    <property type="match status" value="1"/>
</dbReference>
<dbReference type="AlphaFoldDB" id="A0A951PFW1"/>
<dbReference type="PROSITE" id="PS50142">
    <property type="entry name" value="RNASE_3_2"/>
    <property type="match status" value="1"/>
</dbReference>
<keyword evidence="6 9" id="KW-0255">Endonuclease</keyword>
<keyword evidence="8 9" id="KW-0694">RNA-binding</keyword>
<evidence type="ECO:0000259" key="11">
    <source>
        <dbReference type="PROSITE" id="PS50142"/>
    </source>
</evidence>
<evidence type="ECO:0000256" key="6">
    <source>
        <dbReference type="ARBA" id="ARBA00022759"/>
    </source>
</evidence>
<comment type="function">
    <text evidence="9">Digests double-stranded RNA. Involved in the processing of primary rRNA transcript to yield the immediate precursors to the large and small rRNAs (23S and 16S). Processes some mRNAs, and tRNAs when they are encoded in the rRNA operon. Processes pre-crRNA and tracrRNA of type II CRISPR loci if present in the organism.</text>
</comment>
<dbReference type="GO" id="GO:0019843">
    <property type="term" value="F:rRNA binding"/>
    <property type="evidence" value="ECO:0007669"/>
    <property type="project" value="UniProtKB-KW"/>
</dbReference>
<feature type="domain" description="DRBM" evidence="10">
    <location>
        <begin position="312"/>
        <end position="382"/>
    </location>
</feature>
<dbReference type="Pfam" id="PF14622">
    <property type="entry name" value="Ribonucleas_3_3"/>
    <property type="match status" value="1"/>
</dbReference>
<organism evidence="12 13">
    <name type="scientific">Symplocastrum torsivum CPER-KK1</name>
    <dbReference type="NCBI Taxonomy" id="450513"/>
    <lineage>
        <taxon>Bacteria</taxon>
        <taxon>Bacillati</taxon>
        <taxon>Cyanobacteriota</taxon>
        <taxon>Cyanophyceae</taxon>
        <taxon>Oscillatoriophycideae</taxon>
        <taxon>Oscillatoriales</taxon>
        <taxon>Microcoleaceae</taxon>
        <taxon>Symplocastrum</taxon>
    </lineage>
</organism>
<protein>
    <recommendedName>
        <fullName evidence="9">Ribonuclease 3</fullName>
        <ecNumber evidence="9">3.1.26.3</ecNumber>
    </recommendedName>
    <alternativeName>
        <fullName evidence="9">Ribonuclease III</fullName>
        <shortName evidence="9">RNase III</shortName>
    </alternativeName>
</protein>
<dbReference type="InterPro" id="IPR014720">
    <property type="entry name" value="dsRBD_dom"/>
</dbReference>
<feature type="active site" evidence="9">
    <location>
        <position position="269"/>
    </location>
</feature>
<keyword evidence="9" id="KW-0699">rRNA-binding</keyword>
<evidence type="ECO:0000256" key="9">
    <source>
        <dbReference type="HAMAP-Rule" id="MF_00104"/>
    </source>
</evidence>
<proteinExistence type="inferred from homology"/>
<evidence type="ECO:0000256" key="7">
    <source>
        <dbReference type="ARBA" id="ARBA00022801"/>
    </source>
</evidence>
<dbReference type="Pfam" id="PF00035">
    <property type="entry name" value="dsrm"/>
    <property type="match status" value="1"/>
</dbReference>
<evidence type="ECO:0000313" key="12">
    <source>
        <dbReference type="EMBL" id="MBW4542838.1"/>
    </source>
</evidence>
<dbReference type="EC" id="3.1.26.3" evidence="9"/>
<dbReference type="GO" id="GO:0008033">
    <property type="term" value="P:tRNA processing"/>
    <property type="evidence" value="ECO:0007669"/>
    <property type="project" value="UniProtKB-KW"/>
</dbReference>
<dbReference type="SUPFAM" id="SSF54768">
    <property type="entry name" value="dsRNA-binding domain-like"/>
    <property type="match status" value="1"/>
</dbReference>
<dbReference type="GO" id="GO:0006364">
    <property type="term" value="P:rRNA processing"/>
    <property type="evidence" value="ECO:0007669"/>
    <property type="project" value="UniProtKB-UniRule"/>
</dbReference>
<dbReference type="PROSITE" id="PS50137">
    <property type="entry name" value="DS_RBD"/>
    <property type="match status" value="1"/>
</dbReference>
<name>A0A951PFW1_9CYAN</name>
<keyword evidence="9" id="KW-0460">Magnesium</keyword>
<comment type="cofactor">
    <cofactor evidence="9">
        <name>Mg(2+)</name>
        <dbReference type="ChEBI" id="CHEBI:18420"/>
    </cofactor>
</comment>
<evidence type="ECO:0000256" key="1">
    <source>
        <dbReference type="ARBA" id="ARBA00000109"/>
    </source>
</evidence>
<dbReference type="SMART" id="SM00535">
    <property type="entry name" value="RIBOc"/>
    <property type="match status" value="1"/>
</dbReference>
<evidence type="ECO:0000259" key="10">
    <source>
        <dbReference type="PROSITE" id="PS50137"/>
    </source>
</evidence>
<dbReference type="PANTHER" id="PTHR11207:SF0">
    <property type="entry name" value="RIBONUCLEASE 3"/>
    <property type="match status" value="1"/>
</dbReference>
<comment type="subcellular location">
    <subcellularLocation>
        <location evidence="9">Cytoplasm</location>
    </subcellularLocation>
</comment>
<dbReference type="GO" id="GO:0005737">
    <property type="term" value="C:cytoplasm"/>
    <property type="evidence" value="ECO:0007669"/>
    <property type="project" value="UniProtKB-SubCell"/>
</dbReference>
<evidence type="ECO:0000256" key="2">
    <source>
        <dbReference type="ARBA" id="ARBA00010183"/>
    </source>
</evidence>
<dbReference type="InterPro" id="IPR036389">
    <property type="entry name" value="RNase_III_sf"/>
</dbReference>
<dbReference type="PANTHER" id="PTHR11207">
    <property type="entry name" value="RIBONUCLEASE III"/>
    <property type="match status" value="1"/>
</dbReference>
<comment type="catalytic activity">
    <reaction evidence="1 9">
        <text>Endonucleolytic cleavage to 5'-phosphomonoester.</text>
        <dbReference type="EC" id="3.1.26.3"/>
    </reaction>
</comment>
<keyword evidence="9" id="KW-0479">Metal-binding</keyword>
<dbReference type="GO" id="GO:0004525">
    <property type="term" value="F:ribonuclease III activity"/>
    <property type="evidence" value="ECO:0007669"/>
    <property type="project" value="UniProtKB-UniRule"/>
</dbReference>
<evidence type="ECO:0000256" key="4">
    <source>
        <dbReference type="ARBA" id="ARBA00022664"/>
    </source>
</evidence>
<dbReference type="Gene3D" id="3.30.160.20">
    <property type="match status" value="1"/>
</dbReference>
<evidence type="ECO:0000313" key="13">
    <source>
        <dbReference type="Proteomes" id="UP000753908"/>
    </source>
</evidence>
<evidence type="ECO:0000256" key="8">
    <source>
        <dbReference type="ARBA" id="ARBA00022884"/>
    </source>
</evidence>
<dbReference type="Gene3D" id="1.10.1520.10">
    <property type="entry name" value="Ribonuclease III domain"/>
    <property type="match status" value="1"/>
</dbReference>
<dbReference type="PROSITE" id="PS00517">
    <property type="entry name" value="RNASE_3_1"/>
    <property type="match status" value="1"/>
</dbReference>
<keyword evidence="4 9" id="KW-0507">mRNA processing</keyword>
<dbReference type="GO" id="GO:0003725">
    <property type="term" value="F:double-stranded RNA binding"/>
    <property type="evidence" value="ECO:0007669"/>
    <property type="project" value="TreeGrafter"/>
</dbReference>
<dbReference type="GO" id="GO:0010468">
    <property type="term" value="P:regulation of gene expression"/>
    <property type="evidence" value="ECO:0007669"/>
    <property type="project" value="TreeGrafter"/>
</dbReference>
<dbReference type="CDD" id="cd10845">
    <property type="entry name" value="DSRM_RNAse_III_family"/>
    <property type="match status" value="1"/>
</dbReference>
<comment type="similarity">
    <text evidence="2">Belongs to the ribonuclease III family.</text>
</comment>
<dbReference type="InterPro" id="IPR000999">
    <property type="entry name" value="RNase_III_dom"/>
</dbReference>
<feature type="domain" description="RNase III" evidence="11">
    <location>
        <begin position="145"/>
        <end position="280"/>
    </location>
</feature>
<dbReference type="InterPro" id="IPR021139">
    <property type="entry name" value="NYN"/>
</dbReference>
<dbReference type="InterPro" id="IPR011907">
    <property type="entry name" value="RNase_III"/>
</dbReference>
<dbReference type="GO" id="GO:0006397">
    <property type="term" value="P:mRNA processing"/>
    <property type="evidence" value="ECO:0007669"/>
    <property type="project" value="UniProtKB-UniRule"/>
</dbReference>
<dbReference type="HAMAP" id="MF_00104">
    <property type="entry name" value="RNase_III"/>
    <property type="match status" value="1"/>
</dbReference>
<evidence type="ECO:0000256" key="5">
    <source>
        <dbReference type="ARBA" id="ARBA00022722"/>
    </source>
</evidence>
<comment type="caution">
    <text evidence="12">The sequence shown here is derived from an EMBL/GenBank/DDBJ whole genome shotgun (WGS) entry which is preliminary data.</text>
</comment>
<dbReference type="FunFam" id="1.10.1520.10:FF:000001">
    <property type="entry name" value="Ribonuclease 3"/>
    <property type="match status" value="1"/>
</dbReference>
<keyword evidence="9" id="KW-0963">Cytoplasm</keyword>
<dbReference type="SUPFAM" id="SSF69065">
    <property type="entry name" value="RNase III domain-like"/>
    <property type="match status" value="1"/>
</dbReference>
<dbReference type="SMART" id="SM00358">
    <property type="entry name" value="DSRM"/>
    <property type="match status" value="1"/>
</dbReference>
<dbReference type="EMBL" id="JAHHIF010000001">
    <property type="protein sequence ID" value="MBW4542838.1"/>
    <property type="molecule type" value="Genomic_DNA"/>
</dbReference>
<feature type="binding site" evidence="9">
    <location>
        <position position="269"/>
    </location>
    <ligand>
        <name>Mg(2+)</name>
        <dbReference type="ChEBI" id="CHEBI:18420"/>
    </ligand>
</feature>
<keyword evidence="9" id="KW-0819">tRNA processing</keyword>
<evidence type="ECO:0000256" key="3">
    <source>
        <dbReference type="ARBA" id="ARBA00022552"/>
    </source>
</evidence>
<feature type="binding site" evidence="9">
    <location>
        <position position="266"/>
    </location>
    <ligand>
        <name>Mg(2+)</name>
        <dbReference type="ChEBI" id="CHEBI:18420"/>
    </ligand>
</feature>